<keyword evidence="3" id="KW-1185">Reference proteome</keyword>
<evidence type="ECO:0000256" key="1">
    <source>
        <dbReference type="SAM" id="Phobius"/>
    </source>
</evidence>
<keyword evidence="1" id="KW-0472">Membrane</keyword>
<reference evidence="2 3" key="1">
    <citation type="submission" date="2018-03" db="EMBL/GenBank/DDBJ databases">
        <title>Finding Nemo's genes: A chromosome-scale reference assembly of the genome of the orange clownfish Amphiprion percula.</title>
        <authorList>
            <person name="Lehmann R."/>
        </authorList>
    </citation>
    <scope>NUCLEOTIDE SEQUENCE</scope>
</reference>
<protein>
    <submittedName>
        <fullName evidence="2">Uncharacterized protein</fullName>
    </submittedName>
</protein>
<dbReference type="AlphaFoldDB" id="A0A3P8TXT1"/>
<feature type="transmembrane region" description="Helical" evidence="1">
    <location>
        <begin position="48"/>
        <end position="73"/>
    </location>
</feature>
<dbReference type="Ensembl" id="ENSAPET00000028586.1">
    <property type="protein sequence ID" value="ENSAPEP00000027848.1"/>
    <property type="gene ID" value="ENSAPEG00000019770.1"/>
</dbReference>
<accession>A0A3P8TXT1</accession>
<sequence length="91" mass="10758">NCVHAKHLLIFIQVQTERTEHIFTVLNPLQTRSLFIIYRKMFHHAECIFNNLLLCSLFLSHAALISLIQYVFLRFQSKIVQNDFKPSLKIT</sequence>
<keyword evidence="1" id="KW-1133">Transmembrane helix</keyword>
<dbReference type="Proteomes" id="UP000265080">
    <property type="component" value="Chromosome 9"/>
</dbReference>
<proteinExistence type="predicted"/>
<name>A0A3P8TXT1_AMPPE</name>
<keyword evidence="1" id="KW-0812">Transmembrane</keyword>
<evidence type="ECO:0000313" key="2">
    <source>
        <dbReference type="Ensembl" id="ENSAPEP00000027848.1"/>
    </source>
</evidence>
<reference evidence="2" key="2">
    <citation type="submission" date="2025-08" db="UniProtKB">
        <authorList>
            <consortium name="Ensembl"/>
        </authorList>
    </citation>
    <scope>IDENTIFICATION</scope>
</reference>
<reference evidence="2" key="3">
    <citation type="submission" date="2025-09" db="UniProtKB">
        <authorList>
            <consortium name="Ensembl"/>
        </authorList>
    </citation>
    <scope>IDENTIFICATION</scope>
</reference>
<organism evidence="2 3">
    <name type="scientific">Amphiprion percula</name>
    <name type="common">Orange clownfish</name>
    <name type="synonym">Lutjanus percula</name>
    <dbReference type="NCBI Taxonomy" id="161767"/>
    <lineage>
        <taxon>Eukaryota</taxon>
        <taxon>Metazoa</taxon>
        <taxon>Chordata</taxon>
        <taxon>Craniata</taxon>
        <taxon>Vertebrata</taxon>
        <taxon>Euteleostomi</taxon>
        <taxon>Actinopterygii</taxon>
        <taxon>Neopterygii</taxon>
        <taxon>Teleostei</taxon>
        <taxon>Neoteleostei</taxon>
        <taxon>Acanthomorphata</taxon>
        <taxon>Ovalentaria</taxon>
        <taxon>Pomacentridae</taxon>
        <taxon>Amphiprion</taxon>
    </lineage>
</organism>
<evidence type="ECO:0000313" key="3">
    <source>
        <dbReference type="Proteomes" id="UP000265080"/>
    </source>
</evidence>